<dbReference type="InterPro" id="IPR027417">
    <property type="entry name" value="P-loop_NTPase"/>
</dbReference>
<dbReference type="Gene3D" id="3.40.50.1580">
    <property type="entry name" value="Nucleoside phosphorylase domain"/>
    <property type="match status" value="1"/>
</dbReference>
<keyword evidence="1" id="KW-0802">TPR repeat</keyword>
<dbReference type="Proteomes" id="UP000192927">
    <property type="component" value="Unassembled WGS sequence"/>
</dbReference>
<name>A0A1W5CW95_9LECA</name>
<protein>
    <submittedName>
        <fullName evidence="3">Tetratricopeptide-like helical domain</fullName>
    </submittedName>
</protein>
<dbReference type="InterPro" id="IPR000845">
    <property type="entry name" value="Nucleoside_phosphorylase_d"/>
</dbReference>
<dbReference type="PANTHER" id="PTHR46082">
    <property type="entry name" value="ATP/GTP-BINDING PROTEIN-RELATED"/>
    <property type="match status" value="1"/>
</dbReference>
<keyword evidence="4" id="KW-1185">Reference proteome</keyword>
<feature type="repeat" description="TPR" evidence="1">
    <location>
        <begin position="674"/>
        <end position="707"/>
    </location>
</feature>
<evidence type="ECO:0000259" key="2">
    <source>
        <dbReference type="Pfam" id="PF01048"/>
    </source>
</evidence>
<dbReference type="PROSITE" id="PS50005">
    <property type="entry name" value="TPR"/>
    <property type="match status" value="1"/>
</dbReference>
<proteinExistence type="predicted"/>
<dbReference type="Pfam" id="PF13424">
    <property type="entry name" value="TPR_12"/>
    <property type="match status" value="1"/>
</dbReference>
<dbReference type="InterPro" id="IPR035994">
    <property type="entry name" value="Nucleoside_phosphorylase_sf"/>
</dbReference>
<evidence type="ECO:0000313" key="4">
    <source>
        <dbReference type="Proteomes" id="UP000192927"/>
    </source>
</evidence>
<sequence>MTEVLPPRDRGGFETAIICALKSEADAVVASFDKFWDDDSDPYGKAPGDTNYYTTGVIGCRNVVLAYMPGMGNGRAASVAASIRYSFRGIKLTLVIGVCAGVHNQIDDEDEVLLGDVVISKGIVQYDFGRQTDGGFKRKTDVEESLGRPNLEFKSLLAKLESARSRKRLQDKTFGYLTAIIQATQAQYPGAAQDKLYKPTYRHMHHNVSTCTICARCEKEDSSACDDALKSSCSQLKCDENMLVQRGRLERAMKEVHSVKTGGQRPGIHYGLIASGDTAMKSGKQRDKIAAESKVISFEMETAGVWDILPSIVIKGVCDYADSHKNKAWQGYAAATAAACMKAFLSQWTSTSQTQNSWYNDDKADVKLLVKMALSQEIAGSWLLIVDNADDIDMLYNRGNKVSESGESLALADYLPFSRKGSILFTTRNHKVAVKHAGVNVIEVKEMTENDSLQLLQASLIDPSLSGEEAMATKFLHLLTHLPLAIKQAAAFMNENMAPVSEYLGIYESNPEELLELLSIDFEDQGRYQATQNPIATTWLISFHQILDRDPLAASYLYFMSCIAQQDVPHSLLPQNTRIKKTKAIGTLQAYAFITPREGQHSYYLHRLVRIVVQNWLKVQGDLHEETGKTLKHITNVFPFPVHENRDMWTLYLPHALYILDYRSYSSGDEKSQRDLLSNVGECFKLTGKYIEAEQMLQRALKLKEKALGKEHPDTLQTMNNLAVTLSIQCCYKEAGKMYLQALQLQEKVLGKEHPDTLHTMHSLAVTLSRQ</sequence>
<dbReference type="GO" id="GO:0003824">
    <property type="term" value="F:catalytic activity"/>
    <property type="evidence" value="ECO:0007669"/>
    <property type="project" value="InterPro"/>
</dbReference>
<accession>A0A1W5CW95</accession>
<dbReference type="Pfam" id="PF01048">
    <property type="entry name" value="PNP_UDP_1"/>
    <property type="match status" value="1"/>
</dbReference>
<dbReference type="SUPFAM" id="SSF52540">
    <property type="entry name" value="P-loop containing nucleoside triphosphate hydrolases"/>
    <property type="match status" value="1"/>
</dbReference>
<dbReference type="AlphaFoldDB" id="A0A1W5CW95"/>
<reference evidence="4" key="1">
    <citation type="submission" date="2017-03" db="EMBL/GenBank/DDBJ databases">
        <authorList>
            <person name="Sharma R."/>
            <person name="Thines M."/>
        </authorList>
    </citation>
    <scope>NUCLEOTIDE SEQUENCE [LARGE SCALE GENOMIC DNA]</scope>
</reference>
<dbReference type="SUPFAM" id="SSF48452">
    <property type="entry name" value="TPR-like"/>
    <property type="match status" value="1"/>
</dbReference>
<dbReference type="SMART" id="SM00028">
    <property type="entry name" value="TPR"/>
    <property type="match status" value="2"/>
</dbReference>
<dbReference type="InterPro" id="IPR011990">
    <property type="entry name" value="TPR-like_helical_dom_sf"/>
</dbReference>
<dbReference type="EMBL" id="FWEW01000555">
    <property type="protein sequence ID" value="SLM35137.1"/>
    <property type="molecule type" value="Genomic_DNA"/>
</dbReference>
<evidence type="ECO:0000313" key="3">
    <source>
        <dbReference type="EMBL" id="SLM35137.1"/>
    </source>
</evidence>
<dbReference type="GO" id="GO:0043531">
    <property type="term" value="F:ADP binding"/>
    <property type="evidence" value="ECO:0007669"/>
    <property type="project" value="InterPro"/>
</dbReference>
<dbReference type="SUPFAM" id="SSF53167">
    <property type="entry name" value="Purine and uridine phosphorylases"/>
    <property type="match status" value="1"/>
</dbReference>
<dbReference type="GO" id="GO:0009116">
    <property type="term" value="P:nucleoside metabolic process"/>
    <property type="evidence" value="ECO:0007669"/>
    <property type="project" value="InterPro"/>
</dbReference>
<dbReference type="PANTHER" id="PTHR46082:SF6">
    <property type="entry name" value="AAA+ ATPASE DOMAIN-CONTAINING PROTEIN-RELATED"/>
    <property type="match status" value="1"/>
</dbReference>
<dbReference type="InterPro" id="IPR053137">
    <property type="entry name" value="NLR-like"/>
</dbReference>
<evidence type="ECO:0000256" key="1">
    <source>
        <dbReference type="PROSITE-ProRule" id="PRU00339"/>
    </source>
</evidence>
<dbReference type="InterPro" id="IPR019734">
    <property type="entry name" value="TPR_rpt"/>
</dbReference>
<feature type="domain" description="Nucleoside phosphorylase" evidence="2">
    <location>
        <begin position="16"/>
        <end position="134"/>
    </location>
</feature>
<organism evidence="3 4">
    <name type="scientific">Lasallia pustulata</name>
    <dbReference type="NCBI Taxonomy" id="136370"/>
    <lineage>
        <taxon>Eukaryota</taxon>
        <taxon>Fungi</taxon>
        <taxon>Dikarya</taxon>
        <taxon>Ascomycota</taxon>
        <taxon>Pezizomycotina</taxon>
        <taxon>Lecanoromycetes</taxon>
        <taxon>OSLEUM clade</taxon>
        <taxon>Umbilicariomycetidae</taxon>
        <taxon>Umbilicariales</taxon>
        <taxon>Umbilicariaceae</taxon>
        <taxon>Lasallia</taxon>
    </lineage>
</organism>
<dbReference type="Gene3D" id="1.25.40.10">
    <property type="entry name" value="Tetratricopeptide repeat domain"/>
    <property type="match status" value="1"/>
</dbReference>